<dbReference type="Proteomes" id="UP000464495">
    <property type="component" value="Chromosome"/>
</dbReference>
<dbReference type="SUPFAM" id="SSF51120">
    <property type="entry name" value="beta-Roll"/>
    <property type="match status" value="1"/>
</dbReference>
<proteinExistence type="predicted"/>
<dbReference type="InterPro" id="IPR001343">
    <property type="entry name" value="Hemolysn_Ca-bd"/>
</dbReference>
<accession>A0A6P1SX24</accession>
<reference evidence="1 2" key="1">
    <citation type="submission" date="2019-12" db="EMBL/GenBank/DDBJ databases">
        <title>Complete genome sequence of Algicella marina strain 9Alg 56(T) isolated from the red alga Tichocarpus crinitus.</title>
        <authorList>
            <person name="Kim S.-G."/>
            <person name="Nedashkovskaya O.I."/>
        </authorList>
    </citation>
    <scope>NUCLEOTIDE SEQUENCE [LARGE SCALE GENOMIC DNA]</scope>
    <source>
        <strain evidence="1 2">9Alg 56</strain>
    </source>
</reference>
<dbReference type="KEGG" id="amaq:GO499_00515"/>
<dbReference type="InterPro" id="IPR018511">
    <property type="entry name" value="Hemolysin-typ_Ca-bd_CS"/>
</dbReference>
<dbReference type="PRINTS" id="PR00313">
    <property type="entry name" value="CABNDNGRPT"/>
</dbReference>
<evidence type="ECO:0000313" key="1">
    <source>
        <dbReference type="EMBL" id="QHQ33766.1"/>
    </source>
</evidence>
<dbReference type="Gene3D" id="2.150.10.10">
    <property type="entry name" value="Serralysin-like metalloprotease, C-terminal"/>
    <property type="match status" value="2"/>
</dbReference>
<keyword evidence="2" id="KW-1185">Reference proteome</keyword>
<gene>
    <name evidence="1" type="ORF">GO499_00515</name>
</gene>
<protein>
    <recommendedName>
        <fullName evidence="3">Calcium-binding protein</fullName>
    </recommendedName>
</protein>
<dbReference type="RefSeq" id="WP_161860341.1">
    <property type="nucleotide sequence ID" value="NZ_CP046620.1"/>
</dbReference>
<dbReference type="InterPro" id="IPR011049">
    <property type="entry name" value="Serralysin-like_metalloprot_C"/>
</dbReference>
<name>A0A6P1SX24_9RHOB</name>
<sequence length="417" mass="42291">MAIRFIVNDTDGVDADANGDLWILRSGFYMSNTADTFDFGGFSSGELLVEGSVFSQTDAIDSDSGSTSNTVTVASSGTVYGSSDGIEMSGNNHEVYVYGEVTGLNDRGVQMIGDTGTVVITGIVYGQSDGISLEGDNNQLINSGTISSESDGVNVDGTGSSVFNSGTIAGEGHGVEFNTLAGEENTLRNSGTIVSTTPPGGSGMAVLGDFGNETVINTGLLIGDVDLRDGNDFFTTRHGTLVGDVFAGAGDDIVWGGDGDDFLDLGSGNDTGVGGAGQDELRGAAGNDIISGGLGDDELVGGGGADTLQGGAGDDILRDFGGDDLLNGGTGDDSLAGGAGTDTFQFYRNAGNDIIWDFQNGTDLIDFTAFNVFFSDINGAITTRWGNVVIDLADLGGNGSILIMGAAGQLDAGDFIL</sequence>
<evidence type="ECO:0008006" key="3">
    <source>
        <dbReference type="Google" id="ProtNLM"/>
    </source>
</evidence>
<dbReference type="EMBL" id="CP046620">
    <property type="protein sequence ID" value="QHQ33766.1"/>
    <property type="molecule type" value="Genomic_DNA"/>
</dbReference>
<dbReference type="AlphaFoldDB" id="A0A6P1SX24"/>
<evidence type="ECO:0000313" key="2">
    <source>
        <dbReference type="Proteomes" id="UP000464495"/>
    </source>
</evidence>
<organism evidence="1 2">
    <name type="scientific">Algicella marina</name>
    <dbReference type="NCBI Taxonomy" id="2683284"/>
    <lineage>
        <taxon>Bacteria</taxon>
        <taxon>Pseudomonadati</taxon>
        <taxon>Pseudomonadota</taxon>
        <taxon>Alphaproteobacteria</taxon>
        <taxon>Rhodobacterales</taxon>
        <taxon>Paracoccaceae</taxon>
        <taxon>Algicella</taxon>
    </lineage>
</organism>
<dbReference type="GO" id="GO:0005509">
    <property type="term" value="F:calcium ion binding"/>
    <property type="evidence" value="ECO:0007669"/>
    <property type="project" value="InterPro"/>
</dbReference>
<dbReference type="Pfam" id="PF00353">
    <property type="entry name" value="HemolysinCabind"/>
    <property type="match status" value="3"/>
</dbReference>
<dbReference type="PROSITE" id="PS00330">
    <property type="entry name" value="HEMOLYSIN_CALCIUM"/>
    <property type="match status" value="2"/>
</dbReference>